<evidence type="ECO:0000313" key="2">
    <source>
        <dbReference type="EMBL" id="CAG8532555.1"/>
    </source>
</evidence>
<feature type="compositionally biased region" description="Basic residues" evidence="1">
    <location>
        <begin position="42"/>
        <end position="54"/>
    </location>
</feature>
<sequence>LNSGSRVMKCQDWLPILNSDSKRFKNLGSYNAMPRGSGYSNKNRKSKWYWHKGPKTPISTELQQQKRRKEVRNYKISISTVKKSTSNNAYKQLPMTMTLTTPTSTISTSNNSYDGYLQATTSKRKISTPKNTPYIYKKVD</sequence>
<gene>
    <name evidence="2" type="ORF">DERYTH_LOCUS4416</name>
</gene>
<organism evidence="2 3">
    <name type="scientific">Dentiscutata erythropus</name>
    <dbReference type="NCBI Taxonomy" id="1348616"/>
    <lineage>
        <taxon>Eukaryota</taxon>
        <taxon>Fungi</taxon>
        <taxon>Fungi incertae sedis</taxon>
        <taxon>Mucoromycota</taxon>
        <taxon>Glomeromycotina</taxon>
        <taxon>Glomeromycetes</taxon>
        <taxon>Diversisporales</taxon>
        <taxon>Gigasporaceae</taxon>
        <taxon>Dentiscutata</taxon>
    </lineage>
</organism>
<accession>A0A9N9ALS5</accession>
<comment type="caution">
    <text evidence="2">The sequence shown here is derived from an EMBL/GenBank/DDBJ whole genome shotgun (WGS) entry which is preliminary data.</text>
</comment>
<evidence type="ECO:0000256" key="1">
    <source>
        <dbReference type="SAM" id="MobiDB-lite"/>
    </source>
</evidence>
<name>A0A9N9ALS5_9GLOM</name>
<dbReference type="AlphaFoldDB" id="A0A9N9ALS5"/>
<feature type="region of interest" description="Disordered" evidence="1">
    <location>
        <begin position="32"/>
        <end position="55"/>
    </location>
</feature>
<reference evidence="2" key="1">
    <citation type="submission" date="2021-06" db="EMBL/GenBank/DDBJ databases">
        <authorList>
            <person name="Kallberg Y."/>
            <person name="Tangrot J."/>
            <person name="Rosling A."/>
        </authorList>
    </citation>
    <scope>NUCLEOTIDE SEQUENCE</scope>
    <source>
        <strain evidence="2">MA453B</strain>
    </source>
</reference>
<dbReference type="EMBL" id="CAJVPY010001691">
    <property type="protein sequence ID" value="CAG8532555.1"/>
    <property type="molecule type" value="Genomic_DNA"/>
</dbReference>
<protein>
    <submittedName>
        <fullName evidence="2">24673_t:CDS:1</fullName>
    </submittedName>
</protein>
<dbReference type="Proteomes" id="UP000789405">
    <property type="component" value="Unassembled WGS sequence"/>
</dbReference>
<evidence type="ECO:0000313" key="3">
    <source>
        <dbReference type="Proteomes" id="UP000789405"/>
    </source>
</evidence>
<keyword evidence="3" id="KW-1185">Reference proteome</keyword>
<proteinExistence type="predicted"/>
<feature type="non-terminal residue" evidence="2">
    <location>
        <position position="140"/>
    </location>
</feature>